<evidence type="ECO:0000313" key="3">
    <source>
        <dbReference type="EMBL" id="ENZ83206.1"/>
    </source>
</evidence>
<dbReference type="RefSeq" id="WP_004616438.1">
    <property type="nucleotide sequence ID" value="NZ_APMP01000003.1"/>
</dbReference>
<dbReference type="OrthoDB" id="7192691at2"/>
<organism evidence="3 4">
    <name type="scientific">Caulobacter vibrioides OR37</name>
    <dbReference type="NCBI Taxonomy" id="1292034"/>
    <lineage>
        <taxon>Bacteria</taxon>
        <taxon>Pseudomonadati</taxon>
        <taxon>Pseudomonadota</taxon>
        <taxon>Alphaproteobacteria</taxon>
        <taxon>Caulobacterales</taxon>
        <taxon>Caulobacteraceae</taxon>
        <taxon>Caulobacter</taxon>
    </lineage>
</organism>
<name>R0D3P2_CAUVI</name>
<keyword evidence="2" id="KW-0732">Signal</keyword>
<dbReference type="EMBL" id="APMP01000003">
    <property type="protein sequence ID" value="ENZ83206.1"/>
    <property type="molecule type" value="Genomic_DNA"/>
</dbReference>
<dbReference type="PROSITE" id="PS51257">
    <property type="entry name" value="PROKAR_LIPOPROTEIN"/>
    <property type="match status" value="1"/>
</dbReference>
<dbReference type="Proteomes" id="UP000013063">
    <property type="component" value="Unassembled WGS sequence"/>
</dbReference>
<dbReference type="PATRIC" id="fig|1292034.3.peg.972"/>
<proteinExistence type="predicted"/>
<comment type="caution">
    <text evidence="3">The sequence shown here is derived from an EMBL/GenBank/DDBJ whole genome shotgun (WGS) entry which is preliminary data.</text>
</comment>
<feature type="signal peptide" evidence="2">
    <location>
        <begin position="1"/>
        <end position="20"/>
    </location>
</feature>
<dbReference type="AlphaFoldDB" id="R0D3P2"/>
<feature type="region of interest" description="Disordered" evidence="1">
    <location>
        <begin position="146"/>
        <end position="169"/>
    </location>
</feature>
<gene>
    <name evidence="3" type="ORF">OR37_00981</name>
</gene>
<reference evidence="3 4" key="1">
    <citation type="journal article" date="2013" name="Genome Announc.">
        <title>Draft Genome Sequence for Caulobacter sp. Strain OR37, a Bacterium Tolerant to Heavy Metals.</title>
        <authorList>
            <person name="Utturkar S.M."/>
            <person name="Bollmann A."/>
            <person name="Brzoska R.M."/>
            <person name="Klingeman D.M."/>
            <person name="Epstein S.E."/>
            <person name="Palumbo A.V."/>
            <person name="Brown S.D."/>
        </authorList>
    </citation>
    <scope>NUCLEOTIDE SEQUENCE [LARGE SCALE GENOMIC DNA]</scope>
    <source>
        <strain evidence="3 4">OR37</strain>
    </source>
</reference>
<feature type="chain" id="PRO_5004348000" description="DUF4136 domain-containing protein" evidence="2">
    <location>
        <begin position="21"/>
        <end position="169"/>
    </location>
</feature>
<protein>
    <recommendedName>
        <fullName evidence="5">DUF4136 domain-containing protein</fullName>
    </recommendedName>
</protein>
<evidence type="ECO:0000313" key="4">
    <source>
        <dbReference type="Proteomes" id="UP000013063"/>
    </source>
</evidence>
<sequence precursor="true">MRGRVLVLAGACLAMLSACAAPRAVGQGDLSALRGVSLAPFASQADGADAAFAKAVQARAVERLSAAAGAANGGGKAGSAYLVQVGVATAPSSLGVSSASGSLDASAWRSAPPKARPWSRKGPVRVVTLAVVDPATGKTVAWSSIRQRKGEPAATADQLVQALQAPSKR</sequence>
<evidence type="ECO:0000256" key="2">
    <source>
        <dbReference type="SAM" id="SignalP"/>
    </source>
</evidence>
<keyword evidence="4" id="KW-1185">Reference proteome</keyword>
<accession>R0D3P2</accession>
<evidence type="ECO:0000256" key="1">
    <source>
        <dbReference type="SAM" id="MobiDB-lite"/>
    </source>
</evidence>
<evidence type="ECO:0008006" key="5">
    <source>
        <dbReference type="Google" id="ProtNLM"/>
    </source>
</evidence>